<dbReference type="EMBL" id="JAFFZM010000001">
    <property type="protein sequence ID" value="MBO8196793.1"/>
    <property type="molecule type" value="Genomic_DNA"/>
</dbReference>
<evidence type="ECO:0000313" key="2">
    <source>
        <dbReference type="EMBL" id="MBO8196793.1"/>
    </source>
</evidence>
<gene>
    <name evidence="2" type="ORF">JW613_00470</name>
</gene>
<dbReference type="GeneID" id="96257056"/>
<dbReference type="PANTHER" id="PTHR33744:SF1">
    <property type="entry name" value="DNA-BINDING TRANSCRIPTIONAL ACTIVATOR ADER"/>
    <property type="match status" value="1"/>
</dbReference>
<proteinExistence type="predicted"/>
<dbReference type="InterPro" id="IPR025736">
    <property type="entry name" value="PucR_C-HTH_dom"/>
</dbReference>
<dbReference type="PANTHER" id="PTHR33744">
    <property type="entry name" value="CARBOHYDRATE DIACID REGULATOR"/>
    <property type="match status" value="1"/>
</dbReference>
<reference evidence="2 3" key="1">
    <citation type="submission" date="2021-02" db="EMBL/GenBank/DDBJ databases">
        <title>Streptomyces spirodelae sp. nov., isolated from duckweed.</title>
        <authorList>
            <person name="Saimee Y."/>
            <person name="Duangmal K."/>
        </authorList>
    </citation>
    <scope>NUCLEOTIDE SEQUENCE [LARGE SCALE GENOMIC DNA]</scope>
    <source>
        <strain evidence="2 3">DSM 42105</strain>
    </source>
</reference>
<name>A0ABS3XND0_9ACTN</name>
<keyword evidence="3" id="KW-1185">Reference proteome</keyword>
<accession>A0ABS3XND0</accession>
<protein>
    <submittedName>
        <fullName evidence="2">Helix-turn-helix domain-containing protein</fullName>
    </submittedName>
</protein>
<dbReference type="InterPro" id="IPR042070">
    <property type="entry name" value="PucR_C-HTH_sf"/>
</dbReference>
<dbReference type="Pfam" id="PF13556">
    <property type="entry name" value="HTH_30"/>
    <property type="match status" value="1"/>
</dbReference>
<organism evidence="2 3">
    <name type="scientific">Streptomyces smyrnaeus</name>
    <dbReference type="NCBI Taxonomy" id="1387713"/>
    <lineage>
        <taxon>Bacteria</taxon>
        <taxon>Bacillati</taxon>
        <taxon>Actinomycetota</taxon>
        <taxon>Actinomycetes</taxon>
        <taxon>Kitasatosporales</taxon>
        <taxon>Streptomycetaceae</taxon>
        <taxon>Streptomyces</taxon>
    </lineage>
</organism>
<dbReference type="Gene3D" id="1.10.10.2840">
    <property type="entry name" value="PucR C-terminal helix-turn-helix domain"/>
    <property type="match status" value="2"/>
</dbReference>
<evidence type="ECO:0000259" key="1">
    <source>
        <dbReference type="Pfam" id="PF13556"/>
    </source>
</evidence>
<dbReference type="InterPro" id="IPR051448">
    <property type="entry name" value="CdaR-like_regulators"/>
</dbReference>
<dbReference type="Proteomes" id="UP000721954">
    <property type="component" value="Unassembled WGS sequence"/>
</dbReference>
<feature type="domain" description="PucR C-terminal helix-turn-helix" evidence="1">
    <location>
        <begin position="578"/>
        <end position="619"/>
    </location>
</feature>
<sequence>MLNLRHLTTGPHPILRFPRPAPDLAARATAQHAGDVQLDDMHAGDVHVDDVVVCDARWRLPTDTPRARAGLAVLPTGPQCAGPERAGTALRELVRAGVVAVALAPSASAVAAASVAPSAEAAARAAGVPVLVPAGPWDADEILTRVLRRQLTVERDDARGTARLLTLSASLVEQAEGPARLLREVAARTGGPVTLVEPGQPEWDRLAAEQPWALEEVRNGRVRTAAVPFGDQGLVLHAVGRDRPHQVLAALRRGGWPPHLRRLLAHTAGQVALLDCSVRHRRDREVLRTALRGVRVSVLQYLMLGNWEGAVRVAEPLARLGAAEYGVGEVLAAARGVVAVVQRAPGEDRTGTAAACEEAMGDGGLVVPCPADPRHVIVVAPQSPDGRAPLALLRPVVEQAPGRLAGVSGPRPWSQAALAYGAAIRALTAAESDPEGIARDFGESSLLVSLSPRARSWAHQLCVGLRKLTEEQRSQAVPTARRTLSYGALRAGRLLGVDRTTANKRLRLVLGALGLDHRQVAHRAVADLAFQLADLPVPPDQLPEAPPTLRALLREAPVVDWATRELAVLDQAGDASRLLATWLAHNCRAGATAAALGMHRNTLAARLSALGARLRLPLGEQGAAPYQMLWLLVAAGQVPVTAVPDPVAPGD</sequence>
<evidence type="ECO:0000313" key="3">
    <source>
        <dbReference type="Proteomes" id="UP000721954"/>
    </source>
</evidence>
<comment type="caution">
    <text evidence="2">The sequence shown here is derived from an EMBL/GenBank/DDBJ whole genome shotgun (WGS) entry which is preliminary data.</text>
</comment>
<dbReference type="RefSeq" id="WP_209208688.1">
    <property type="nucleotide sequence ID" value="NZ_JAFFZM010000001.1"/>
</dbReference>